<dbReference type="STRING" id="1122184.SAMN02745176_03191"/>
<evidence type="ECO:0000256" key="4">
    <source>
        <dbReference type="ARBA" id="ARBA00023014"/>
    </source>
</evidence>
<dbReference type="OrthoDB" id="9807879at2"/>
<dbReference type="GO" id="GO:0046872">
    <property type="term" value="F:metal ion binding"/>
    <property type="evidence" value="ECO:0007669"/>
    <property type="project" value="UniProtKB-KW"/>
</dbReference>
<evidence type="ECO:0000256" key="3">
    <source>
        <dbReference type="ARBA" id="ARBA00023004"/>
    </source>
</evidence>
<dbReference type="PANTHER" id="PTHR43687">
    <property type="entry name" value="ADENYLYLSULFATE REDUCTASE, BETA SUBUNIT"/>
    <property type="match status" value="1"/>
</dbReference>
<gene>
    <name evidence="6" type="ORF">SAMN02745176_03191</name>
</gene>
<name>A0A1M6ICV4_9FIRM</name>
<dbReference type="EMBL" id="FQZS01000030">
    <property type="protein sequence ID" value="SHJ32288.1"/>
    <property type="molecule type" value="Genomic_DNA"/>
</dbReference>
<dbReference type="Pfam" id="PF04015">
    <property type="entry name" value="DUF362"/>
    <property type="match status" value="1"/>
</dbReference>
<dbReference type="Proteomes" id="UP000184442">
    <property type="component" value="Unassembled WGS sequence"/>
</dbReference>
<evidence type="ECO:0000313" key="6">
    <source>
        <dbReference type="EMBL" id="SHJ32288.1"/>
    </source>
</evidence>
<evidence type="ECO:0000259" key="5">
    <source>
        <dbReference type="PROSITE" id="PS51379"/>
    </source>
</evidence>
<protein>
    <submittedName>
        <fullName evidence="6">Uncharacterized conserved protein, DUF362 family</fullName>
    </submittedName>
</protein>
<dbReference type="PROSITE" id="PS51379">
    <property type="entry name" value="4FE4S_FER_2"/>
    <property type="match status" value="2"/>
</dbReference>
<keyword evidence="4" id="KW-0411">Iron-sulfur</keyword>
<dbReference type="GO" id="GO:0051539">
    <property type="term" value="F:4 iron, 4 sulfur cluster binding"/>
    <property type="evidence" value="ECO:0007669"/>
    <property type="project" value="UniProtKB-KW"/>
</dbReference>
<accession>A0A1M6ICV4</accession>
<evidence type="ECO:0000256" key="1">
    <source>
        <dbReference type="ARBA" id="ARBA00022485"/>
    </source>
</evidence>
<dbReference type="PANTHER" id="PTHR43687:SF1">
    <property type="entry name" value="FERREDOXIN III"/>
    <property type="match status" value="1"/>
</dbReference>
<evidence type="ECO:0000313" key="7">
    <source>
        <dbReference type="Proteomes" id="UP000184442"/>
    </source>
</evidence>
<sequence length="381" mass="42375">MEQVGIARCSDYAYENVEKALFQCLESLKGLKERIKPGSKVLVKVNLLKKNNPDDAVTTHPSVAEAVVRYLQQCGCEVTLGDSPGGPYTEWLLRGIYKSTGMTQVAERTKCNLNYDVSITEVHNEHGKMLKKMQVIKVVEDADFIVSVAKLKTHAMMTYTGAVKNLFGIIPGIIKADYHLKMNDVANFAAHLVDICEYAKPLFSIIDGIDGMEGDGPSAGDKRHVGIIMAAQNPYALDFSALRVIGINPSMVPTMIEAKSRGLFSCDDGDIEYTCLRPSDINIKPFKLPRSLNVNFIGGRIPKVVEKWVMDNLRPRPVFDHNTCVSCRICEKSCPPKVISMDTGKPVVDLSKCIRCFCCHELCPKKAVQIKKHGIYDRLFR</sequence>
<dbReference type="InterPro" id="IPR017896">
    <property type="entry name" value="4Fe4S_Fe-S-bd"/>
</dbReference>
<organism evidence="6 7">
    <name type="scientific">Lutispora thermophila DSM 19022</name>
    <dbReference type="NCBI Taxonomy" id="1122184"/>
    <lineage>
        <taxon>Bacteria</taxon>
        <taxon>Bacillati</taxon>
        <taxon>Bacillota</taxon>
        <taxon>Clostridia</taxon>
        <taxon>Lutisporales</taxon>
        <taxon>Lutisporaceae</taxon>
        <taxon>Lutispora</taxon>
    </lineage>
</organism>
<keyword evidence="7" id="KW-1185">Reference proteome</keyword>
<dbReference type="InterPro" id="IPR007160">
    <property type="entry name" value="DUF362"/>
</dbReference>
<evidence type="ECO:0000256" key="2">
    <source>
        <dbReference type="ARBA" id="ARBA00022723"/>
    </source>
</evidence>
<proteinExistence type="predicted"/>
<keyword evidence="2" id="KW-0479">Metal-binding</keyword>
<dbReference type="PROSITE" id="PS00198">
    <property type="entry name" value="4FE4S_FER_1"/>
    <property type="match status" value="1"/>
</dbReference>
<dbReference type="SUPFAM" id="SSF54862">
    <property type="entry name" value="4Fe-4S ferredoxins"/>
    <property type="match status" value="1"/>
</dbReference>
<dbReference type="InterPro" id="IPR050572">
    <property type="entry name" value="Fe-S_Ferredoxin"/>
</dbReference>
<feature type="domain" description="4Fe-4S ferredoxin-type" evidence="5">
    <location>
        <begin position="345"/>
        <end position="373"/>
    </location>
</feature>
<dbReference type="RefSeq" id="WP_073027475.1">
    <property type="nucleotide sequence ID" value="NZ_FQZS01000030.1"/>
</dbReference>
<dbReference type="Gene3D" id="3.30.70.20">
    <property type="match status" value="1"/>
</dbReference>
<dbReference type="Pfam" id="PF13237">
    <property type="entry name" value="Fer4_10"/>
    <property type="match status" value="1"/>
</dbReference>
<keyword evidence="3" id="KW-0408">Iron</keyword>
<reference evidence="6 7" key="1">
    <citation type="submission" date="2016-11" db="EMBL/GenBank/DDBJ databases">
        <authorList>
            <person name="Jaros S."/>
            <person name="Januszkiewicz K."/>
            <person name="Wedrychowicz H."/>
        </authorList>
    </citation>
    <scope>NUCLEOTIDE SEQUENCE [LARGE SCALE GENOMIC DNA]</scope>
    <source>
        <strain evidence="6 7">DSM 19022</strain>
    </source>
</reference>
<dbReference type="AlphaFoldDB" id="A0A1M6ICV4"/>
<keyword evidence="1" id="KW-0004">4Fe-4S</keyword>
<feature type="domain" description="4Fe-4S ferredoxin-type" evidence="5">
    <location>
        <begin position="315"/>
        <end position="344"/>
    </location>
</feature>
<dbReference type="InterPro" id="IPR017900">
    <property type="entry name" value="4Fe4S_Fe_S_CS"/>
</dbReference>